<dbReference type="InterPro" id="IPR036291">
    <property type="entry name" value="NAD(P)-bd_dom_sf"/>
</dbReference>
<evidence type="ECO:0000313" key="3">
    <source>
        <dbReference type="Proteomes" id="UP000316476"/>
    </source>
</evidence>
<comment type="caution">
    <text evidence="2">The sequence shown here is derived from an EMBL/GenBank/DDBJ whole genome shotgun (WGS) entry which is preliminary data.</text>
</comment>
<feature type="domain" description="NAD(P)-binding" evidence="1">
    <location>
        <begin position="7"/>
        <end position="193"/>
    </location>
</feature>
<proteinExistence type="predicted"/>
<accession>A0A5C6FNG7</accession>
<dbReference type="GO" id="GO:0042602">
    <property type="term" value="F:riboflavin reductase (NADPH) activity"/>
    <property type="evidence" value="ECO:0007669"/>
    <property type="project" value="TreeGrafter"/>
</dbReference>
<dbReference type="EMBL" id="SJPZ01000002">
    <property type="protein sequence ID" value="TWU62188.1"/>
    <property type="molecule type" value="Genomic_DNA"/>
</dbReference>
<dbReference type="AlphaFoldDB" id="A0A5C6FNG7"/>
<dbReference type="CDD" id="cd05244">
    <property type="entry name" value="BVR-B_like_SDR_a"/>
    <property type="match status" value="1"/>
</dbReference>
<name>A0A5C6FNG7_9PLAN</name>
<reference evidence="2 3" key="1">
    <citation type="submission" date="2019-02" db="EMBL/GenBank/DDBJ databases">
        <title>Deep-cultivation of Planctomycetes and their phenomic and genomic characterization uncovers novel biology.</title>
        <authorList>
            <person name="Wiegand S."/>
            <person name="Jogler M."/>
            <person name="Boedeker C."/>
            <person name="Pinto D."/>
            <person name="Vollmers J."/>
            <person name="Rivas-Marin E."/>
            <person name="Kohn T."/>
            <person name="Peeters S.H."/>
            <person name="Heuer A."/>
            <person name="Rast P."/>
            <person name="Oberbeckmann S."/>
            <person name="Bunk B."/>
            <person name="Jeske O."/>
            <person name="Meyerdierks A."/>
            <person name="Storesund J.E."/>
            <person name="Kallscheuer N."/>
            <person name="Luecker S."/>
            <person name="Lage O.M."/>
            <person name="Pohl T."/>
            <person name="Merkel B.J."/>
            <person name="Hornburger P."/>
            <person name="Mueller R.-W."/>
            <person name="Bruemmer F."/>
            <person name="Labrenz M."/>
            <person name="Spormann A.M."/>
            <person name="Op Den Camp H."/>
            <person name="Overmann J."/>
            <person name="Amann R."/>
            <person name="Jetten M.S.M."/>
            <person name="Mascher T."/>
            <person name="Medema M.H."/>
            <person name="Devos D.P."/>
            <person name="Kaster A.-K."/>
            <person name="Ovreas L."/>
            <person name="Rohde M."/>
            <person name="Galperin M.Y."/>
            <person name="Jogler C."/>
        </authorList>
    </citation>
    <scope>NUCLEOTIDE SEQUENCE [LARGE SCALE GENOMIC DNA]</scope>
    <source>
        <strain evidence="2 3">V7</strain>
    </source>
</reference>
<dbReference type="Proteomes" id="UP000316476">
    <property type="component" value="Unassembled WGS sequence"/>
</dbReference>
<dbReference type="OrthoDB" id="9785372at2"/>
<dbReference type="PANTHER" id="PTHR43355">
    <property type="entry name" value="FLAVIN REDUCTASE (NADPH)"/>
    <property type="match status" value="1"/>
</dbReference>
<sequence length="207" mass="22555">MRIAIVGATGSVGAHLVNQSLHVGHDVVAVVRDPAKIDQQHDHLHVVVADVTDDDDRLRTAVADCDAVVVALGDGMRGRVRAVGTRNVVSAMKDTGVSRLICQSTLGAGDSFGNLNWLWKFIFRVPLRKAMADHVEQEELVRASGLDWTIVRPAAFTDGDHTGRYRHGFDSLAKNLTLKISRADVADFIVRQISGHDYLHQAAALSY</sequence>
<organism evidence="2 3">
    <name type="scientific">Crateriforma conspicua</name>
    <dbReference type="NCBI Taxonomy" id="2527996"/>
    <lineage>
        <taxon>Bacteria</taxon>
        <taxon>Pseudomonadati</taxon>
        <taxon>Planctomycetota</taxon>
        <taxon>Planctomycetia</taxon>
        <taxon>Planctomycetales</taxon>
        <taxon>Planctomycetaceae</taxon>
        <taxon>Crateriforma</taxon>
    </lineage>
</organism>
<dbReference type="Gene3D" id="3.40.50.720">
    <property type="entry name" value="NAD(P)-binding Rossmann-like Domain"/>
    <property type="match status" value="1"/>
</dbReference>
<dbReference type="RefSeq" id="WP_146414905.1">
    <property type="nucleotide sequence ID" value="NZ_SJPZ01000002.1"/>
</dbReference>
<dbReference type="InterPro" id="IPR051606">
    <property type="entry name" value="Polyketide_Oxido-like"/>
</dbReference>
<dbReference type="InterPro" id="IPR016040">
    <property type="entry name" value="NAD(P)-bd_dom"/>
</dbReference>
<evidence type="ECO:0000259" key="1">
    <source>
        <dbReference type="Pfam" id="PF13460"/>
    </source>
</evidence>
<evidence type="ECO:0000313" key="2">
    <source>
        <dbReference type="EMBL" id="TWU62188.1"/>
    </source>
</evidence>
<gene>
    <name evidence="2" type="ORF">V7x_39170</name>
</gene>
<dbReference type="GO" id="GO:0004074">
    <property type="term" value="F:biliverdin reductase [NAD(P)H] activity"/>
    <property type="evidence" value="ECO:0007669"/>
    <property type="project" value="TreeGrafter"/>
</dbReference>
<dbReference type="PANTHER" id="PTHR43355:SF2">
    <property type="entry name" value="FLAVIN REDUCTASE (NADPH)"/>
    <property type="match status" value="1"/>
</dbReference>
<protein>
    <recommendedName>
        <fullName evidence="1">NAD(P)-binding domain-containing protein</fullName>
    </recommendedName>
</protein>
<dbReference type="Pfam" id="PF13460">
    <property type="entry name" value="NAD_binding_10"/>
    <property type="match status" value="1"/>
</dbReference>
<dbReference type="SUPFAM" id="SSF51735">
    <property type="entry name" value="NAD(P)-binding Rossmann-fold domains"/>
    <property type="match status" value="1"/>
</dbReference>